<evidence type="ECO:0000313" key="3">
    <source>
        <dbReference type="Proteomes" id="UP000229001"/>
    </source>
</evidence>
<comment type="caution">
    <text evidence="2">The sequence shown here is derived from an EMBL/GenBank/DDBJ whole genome shotgun (WGS) entry which is preliminary data.</text>
</comment>
<name>A0A2M7AVG1_9BACT</name>
<feature type="transmembrane region" description="Helical" evidence="1">
    <location>
        <begin position="7"/>
        <end position="30"/>
    </location>
</feature>
<protein>
    <submittedName>
        <fullName evidence="2">Uncharacterized protein</fullName>
    </submittedName>
</protein>
<accession>A0A2M7AVG1</accession>
<dbReference type="EMBL" id="PEVZ01000014">
    <property type="protein sequence ID" value="PIU74569.1"/>
    <property type="molecule type" value="Genomic_DNA"/>
</dbReference>
<proteinExistence type="predicted"/>
<organism evidence="2 3">
    <name type="scientific">Candidatus Roizmanbacteria bacterium CG06_land_8_20_14_3_00_34_14</name>
    <dbReference type="NCBI Taxonomy" id="1974848"/>
    <lineage>
        <taxon>Bacteria</taxon>
        <taxon>Candidatus Roizmaniibacteriota</taxon>
    </lineage>
</organism>
<reference evidence="3" key="1">
    <citation type="submission" date="2017-09" db="EMBL/GenBank/DDBJ databases">
        <title>Depth-based differentiation of microbial function through sediment-hosted aquifers and enrichment of novel symbionts in the deep terrestrial subsurface.</title>
        <authorList>
            <person name="Probst A.J."/>
            <person name="Ladd B."/>
            <person name="Jarett J.K."/>
            <person name="Geller-Mcgrath D.E."/>
            <person name="Sieber C.M.K."/>
            <person name="Emerson J.B."/>
            <person name="Anantharaman K."/>
            <person name="Thomas B.C."/>
            <person name="Malmstrom R."/>
            <person name="Stieglmeier M."/>
            <person name="Klingl A."/>
            <person name="Woyke T."/>
            <person name="Ryan C.M."/>
            <person name="Banfield J.F."/>
        </authorList>
    </citation>
    <scope>NUCLEOTIDE SEQUENCE [LARGE SCALE GENOMIC DNA]</scope>
</reference>
<keyword evidence="1" id="KW-1133">Transmembrane helix</keyword>
<dbReference type="AlphaFoldDB" id="A0A2M7AVG1"/>
<gene>
    <name evidence="2" type="ORF">COS77_00805</name>
</gene>
<keyword evidence="1" id="KW-0812">Transmembrane</keyword>
<evidence type="ECO:0000256" key="1">
    <source>
        <dbReference type="SAM" id="Phobius"/>
    </source>
</evidence>
<keyword evidence="1" id="KW-0472">Membrane</keyword>
<dbReference type="Proteomes" id="UP000229001">
    <property type="component" value="Unassembled WGS sequence"/>
</dbReference>
<evidence type="ECO:0000313" key="2">
    <source>
        <dbReference type="EMBL" id="PIU74569.1"/>
    </source>
</evidence>
<sequence length="233" mass="25901">MKHSKPNYLIIITSSILGIILLALINFLYFQNQQSIKVSVNQEISPTIQVPSPTPQTEPLMSIPPDWKTITMKGCSTRNAVFEYSLKTPNSWVFLKTQDDRYRTVYELSDEQNKRIKINCDTVGIGSVICVNGGEVDFPFQIGGPSKDGCYWTSDPNTKGYGAAYNLFNPFGAFVFTAYGIEKSLLDQILSTFQFLDKADKFCGGFAGVLCSAEYKCQLDGNYPDASGKCILE</sequence>